<dbReference type="Proteomes" id="UP001146793">
    <property type="component" value="Unassembled WGS sequence"/>
</dbReference>
<evidence type="ECO:0000313" key="3">
    <source>
        <dbReference type="Proteomes" id="UP001146793"/>
    </source>
</evidence>
<reference evidence="2" key="1">
    <citation type="submission" date="2022-08" db="EMBL/GenBank/DDBJ databases">
        <title>Novel sulphate-reducing endosymbionts in the free-living metamonad Anaeramoeba.</title>
        <authorList>
            <person name="Jerlstrom-Hultqvist J."/>
            <person name="Cepicka I."/>
            <person name="Gallot-Lavallee L."/>
            <person name="Salas-Leiva D."/>
            <person name="Curtis B.A."/>
            <person name="Zahonova K."/>
            <person name="Pipaliya S."/>
            <person name="Dacks J."/>
            <person name="Roger A.J."/>
        </authorList>
    </citation>
    <scope>NUCLEOTIDE SEQUENCE</scope>
    <source>
        <strain evidence="2">Busselton2</strain>
    </source>
</reference>
<dbReference type="EMBL" id="JANTQA010000012">
    <property type="protein sequence ID" value="KAJ3450987.1"/>
    <property type="molecule type" value="Genomic_DNA"/>
</dbReference>
<dbReference type="InterPro" id="IPR000210">
    <property type="entry name" value="BTB/POZ_dom"/>
</dbReference>
<dbReference type="SUPFAM" id="SSF54695">
    <property type="entry name" value="POZ domain"/>
    <property type="match status" value="1"/>
</dbReference>
<dbReference type="InterPro" id="IPR011333">
    <property type="entry name" value="SKP1/BTB/POZ_sf"/>
</dbReference>
<dbReference type="AlphaFoldDB" id="A0AAV8AA23"/>
<proteinExistence type="predicted"/>
<protein>
    <submittedName>
        <fullName evidence="2">Btb/poz domain-containing</fullName>
    </submittedName>
</protein>
<comment type="caution">
    <text evidence="2">The sequence shown here is derived from an EMBL/GenBank/DDBJ whole genome shotgun (WGS) entry which is preliminary data.</text>
</comment>
<organism evidence="2 3">
    <name type="scientific">Anaeramoeba flamelloides</name>
    <dbReference type="NCBI Taxonomy" id="1746091"/>
    <lineage>
        <taxon>Eukaryota</taxon>
        <taxon>Metamonada</taxon>
        <taxon>Anaeramoebidae</taxon>
        <taxon>Anaeramoeba</taxon>
    </lineage>
</organism>
<dbReference type="Pfam" id="PF00651">
    <property type="entry name" value="BTB"/>
    <property type="match status" value="1"/>
</dbReference>
<accession>A0AAV8AA23</accession>
<gene>
    <name evidence="2" type="ORF">M0812_07183</name>
</gene>
<sequence length="1017" mass="121674">MNLGRGNNIYDHSINNNSMEQITNKNSLEQRFEIFRQNESNFQLNNSQDSDNFIDFTLGNYLIKNKNPNLNEELKKINQLILIGVSGCGKTQSIYELSHHQFVLYLIGCGIGDKALDKSFTRCMFYIQEFIHNKGYISQLKDPQVCEGLKEHLKRWKLKIEKGIFTINEICMDYLVRKYTNKMILGLISVKLLYLYHFLKLTNGNLKPNEFFQWQLNAGNQKCEDLFEELCKYDFDSESFIRHIMFENNNQTFNKEKPIIIALEEANTLVKTNENSTILSKETNEKRGIIKPIVYILFYLCEKYKNTFKLIISGTALSLNDRKILESASYKIEKELSQNEKYKICCDFNPFFPKDVGNFLKHYLNLKNADQKLIKQICNKFSGRTRISCRFLEFLLKQMILLNQITKKKTKKRKEESDFNKNQILINKLKETDAFAKKDFNDKMKKIKIYSNLKPVENILKEIVYQFLIKRNSEIKIDVANKNIVKILDQGFFYLKLQPNSNYFYKAYDYYQLKFLSNHYSIPALCKDYILDLWEPNSIHKLSNGKVFEYLIALQLLKFNGLKISELPFLKNLKNKNNEKINLPDWMEKKKFNIKHIFSNFEIQKTNDDDNVGEKKKKTKKKRRKKKNVITMNDFKIIKKLNEELETYESEQFSNQNNKEQTYYLPKYDFSIHINHLETRNKFQNSSFFNTKKIPRLCFNFPYSSKKGHRNGFEILNKGEEIIFNFDLFNFKNFFIKTDNNKTKYYYIIGLYKEIIYKKYFEQTNKNANEIKGKEPITKYEKILNDKIIEYENNLPGKKLRQNYKNYYKNNVNNSASSQDNGLKIFIDNHLEISKFRIGRIRIIKINTLIKKLEQDKKDSIDIFYLIKWLYTDKLPEFGGFSKKFEDNLLKKFGYNINTRDIFKDHKSMFQNEKSKDLKLILNIKEKEKEIKIHKIILKCRSNYFYQIFNEEKEIEKKKQNLEEYKIKIPNIGYTVLKNVIYFLYMDEFQKNFSKNDQKIKEQLIQISNKWEINFNL</sequence>
<dbReference type="SUPFAM" id="SSF52540">
    <property type="entry name" value="P-loop containing nucleoside triphosphate hydrolases"/>
    <property type="match status" value="1"/>
</dbReference>
<dbReference type="InterPro" id="IPR027417">
    <property type="entry name" value="P-loop_NTPase"/>
</dbReference>
<evidence type="ECO:0000313" key="2">
    <source>
        <dbReference type="EMBL" id="KAJ3450987.1"/>
    </source>
</evidence>
<name>A0AAV8AA23_9EUKA</name>
<evidence type="ECO:0000259" key="1">
    <source>
        <dbReference type="PROSITE" id="PS50097"/>
    </source>
</evidence>
<dbReference type="PROSITE" id="PS50097">
    <property type="entry name" value="BTB"/>
    <property type="match status" value="1"/>
</dbReference>
<dbReference type="Gene3D" id="3.30.710.10">
    <property type="entry name" value="Potassium Channel Kv1.1, Chain A"/>
    <property type="match status" value="1"/>
</dbReference>
<feature type="domain" description="BTB" evidence="1">
    <location>
        <begin position="916"/>
        <end position="993"/>
    </location>
</feature>